<feature type="region of interest" description="Disordered" evidence="1">
    <location>
        <begin position="1"/>
        <end position="95"/>
    </location>
</feature>
<dbReference type="EMBL" id="CAUYUJ010005535">
    <property type="protein sequence ID" value="CAK0814007.1"/>
    <property type="molecule type" value="Genomic_DNA"/>
</dbReference>
<feature type="region of interest" description="Disordered" evidence="1">
    <location>
        <begin position="114"/>
        <end position="176"/>
    </location>
</feature>
<dbReference type="Proteomes" id="UP001189429">
    <property type="component" value="Unassembled WGS sequence"/>
</dbReference>
<keyword evidence="3" id="KW-1185">Reference proteome</keyword>
<evidence type="ECO:0000313" key="3">
    <source>
        <dbReference type="Proteomes" id="UP001189429"/>
    </source>
</evidence>
<proteinExistence type="predicted"/>
<evidence type="ECO:0000256" key="1">
    <source>
        <dbReference type="SAM" id="MobiDB-lite"/>
    </source>
</evidence>
<sequence length="176" mass="19375">MIDYVLRPAGSRRERGRDHRDPIAGLRCAGHDRRSGPRGAQKEKKRRDENEDEGRGRWLVRASAKPNKGPAACDRRQNQHTASCRGARDRHTSSTMILSVPTMVMWSIGASASDQRHHHPWSGSAPAPHSARASTSKAERGNYSTGAHRRRAGCSRRRHGAGTEGALHVSRAPLTP</sequence>
<reference evidence="2" key="1">
    <citation type="submission" date="2023-10" db="EMBL/GenBank/DDBJ databases">
        <authorList>
            <person name="Chen Y."/>
            <person name="Shah S."/>
            <person name="Dougan E. K."/>
            <person name="Thang M."/>
            <person name="Chan C."/>
        </authorList>
    </citation>
    <scope>NUCLEOTIDE SEQUENCE [LARGE SCALE GENOMIC DNA]</scope>
</reference>
<evidence type="ECO:0000313" key="2">
    <source>
        <dbReference type="EMBL" id="CAK0814007.1"/>
    </source>
</evidence>
<protein>
    <submittedName>
        <fullName evidence="2">Uncharacterized protein</fullName>
    </submittedName>
</protein>
<feature type="compositionally biased region" description="Basic and acidic residues" evidence="1">
    <location>
        <begin position="11"/>
        <end position="22"/>
    </location>
</feature>
<comment type="caution">
    <text evidence="2">The sequence shown here is derived from an EMBL/GenBank/DDBJ whole genome shotgun (WGS) entry which is preliminary data.</text>
</comment>
<name>A0ABN9R5D6_9DINO</name>
<feature type="non-terminal residue" evidence="2">
    <location>
        <position position="176"/>
    </location>
</feature>
<accession>A0ABN9R5D6</accession>
<organism evidence="2 3">
    <name type="scientific">Prorocentrum cordatum</name>
    <dbReference type="NCBI Taxonomy" id="2364126"/>
    <lineage>
        <taxon>Eukaryota</taxon>
        <taxon>Sar</taxon>
        <taxon>Alveolata</taxon>
        <taxon>Dinophyceae</taxon>
        <taxon>Prorocentrales</taxon>
        <taxon>Prorocentraceae</taxon>
        <taxon>Prorocentrum</taxon>
    </lineage>
</organism>
<feature type="compositionally biased region" description="Basic residues" evidence="1">
    <location>
        <begin position="147"/>
        <end position="160"/>
    </location>
</feature>
<feature type="compositionally biased region" description="Basic and acidic residues" evidence="1">
    <location>
        <begin position="29"/>
        <end position="56"/>
    </location>
</feature>
<gene>
    <name evidence="2" type="ORF">PCOR1329_LOCUS17727</name>
</gene>